<gene>
    <name evidence="1" type="ORF">AG0111_0g1027</name>
</gene>
<accession>A0ACB6G4S1</accession>
<protein>
    <submittedName>
        <fullName evidence="1">Uncharacterized protein</fullName>
    </submittedName>
</protein>
<proteinExistence type="predicted"/>
<reference evidence="1 2" key="1">
    <citation type="journal article" date="2019" name="bioRxiv">
        <title>Genomics, evolutionary history and diagnostics of the Alternaria alternata species group including apple and Asian pear pathotypes.</title>
        <authorList>
            <person name="Armitage A.D."/>
            <person name="Cockerton H.M."/>
            <person name="Sreenivasaprasad S."/>
            <person name="Woodhall J.W."/>
            <person name="Lane C.R."/>
            <person name="Harrison R.J."/>
            <person name="Clarkson J.P."/>
        </authorList>
    </citation>
    <scope>NUCLEOTIDE SEQUENCE [LARGE SCALE GENOMIC DNA]</scope>
    <source>
        <strain evidence="1 2">FERA 650</strain>
    </source>
</reference>
<evidence type="ECO:0000313" key="2">
    <source>
        <dbReference type="Proteomes" id="UP000293547"/>
    </source>
</evidence>
<keyword evidence="2" id="KW-1185">Reference proteome</keyword>
<dbReference type="EMBL" id="PDWZ02000001">
    <property type="protein sequence ID" value="KAB2111580.1"/>
    <property type="molecule type" value="Genomic_DNA"/>
</dbReference>
<evidence type="ECO:0000313" key="1">
    <source>
        <dbReference type="EMBL" id="KAB2111580.1"/>
    </source>
</evidence>
<sequence length="90" mass="10070">MAPQFKALAAQAQELNDQLASLSAGITRMQSAMSEQSNQITAYSKKTRELELSNTLLRREKGEHNWANLDKRTAKARDLAIALRLEVAKK</sequence>
<organism evidence="1 2">
    <name type="scientific">Alternaria gaisen</name>
    <dbReference type="NCBI Taxonomy" id="167740"/>
    <lineage>
        <taxon>Eukaryota</taxon>
        <taxon>Fungi</taxon>
        <taxon>Dikarya</taxon>
        <taxon>Ascomycota</taxon>
        <taxon>Pezizomycotina</taxon>
        <taxon>Dothideomycetes</taxon>
        <taxon>Pleosporomycetidae</taxon>
        <taxon>Pleosporales</taxon>
        <taxon>Pleosporineae</taxon>
        <taxon>Pleosporaceae</taxon>
        <taxon>Alternaria</taxon>
        <taxon>Alternaria sect. Alternaria</taxon>
    </lineage>
</organism>
<name>A0ACB6G4S1_9PLEO</name>
<comment type="caution">
    <text evidence="1">The sequence shown here is derived from an EMBL/GenBank/DDBJ whole genome shotgun (WGS) entry which is preliminary data.</text>
</comment>
<dbReference type="Proteomes" id="UP000293547">
    <property type="component" value="Unassembled WGS sequence"/>
</dbReference>